<accession>A0A1H4HNM4</accession>
<dbReference type="STRING" id="83784.SAMN05192564_11196"/>
<dbReference type="InterPro" id="IPR023393">
    <property type="entry name" value="START-like_dom_sf"/>
</dbReference>
<organism evidence="1 2">
    <name type="scientific">Paraburkholderia sartisoli</name>
    <dbReference type="NCBI Taxonomy" id="83784"/>
    <lineage>
        <taxon>Bacteria</taxon>
        <taxon>Pseudomonadati</taxon>
        <taxon>Pseudomonadota</taxon>
        <taxon>Betaproteobacteria</taxon>
        <taxon>Burkholderiales</taxon>
        <taxon>Burkholderiaceae</taxon>
        <taxon>Paraburkholderia</taxon>
    </lineage>
</organism>
<evidence type="ECO:0000313" key="1">
    <source>
        <dbReference type="EMBL" id="SEB23315.1"/>
    </source>
</evidence>
<dbReference type="InterPro" id="IPR019587">
    <property type="entry name" value="Polyketide_cyclase/dehydratase"/>
</dbReference>
<reference evidence="2" key="1">
    <citation type="submission" date="2016-10" db="EMBL/GenBank/DDBJ databases">
        <authorList>
            <person name="Varghese N."/>
            <person name="Submissions S."/>
        </authorList>
    </citation>
    <scope>NUCLEOTIDE SEQUENCE [LARGE SCALE GENOMIC DNA]</scope>
    <source>
        <strain evidence="2">LMG 24000</strain>
    </source>
</reference>
<dbReference type="AlphaFoldDB" id="A0A1H4HNM4"/>
<dbReference type="SUPFAM" id="SSF55961">
    <property type="entry name" value="Bet v1-like"/>
    <property type="match status" value="1"/>
</dbReference>
<dbReference type="Gene3D" id="3.30.530.20">
    <property type="match status" value="1"/>
</dbReference>
<dbReference type="EMBL" id="FNRQ01000011">
    <property type="protein sequence ID" value="SEB23315.1"/>
    <property type="molecule type" value="Genomic_DNA"/>
</dbReference>
<name>A0A1H4HNM4_9BURK</name>
<sequence>MHTAQYRFSTTWRIEAPLPAVWAAVRDASHWPRWWKNVERVVEIASGTDEGIGAVHRYTWKGVLPYRIVFDMHVTHVDPLIALEGEATGDVRGTGRWQFSNDGDATIVRYDWQIHTSRPWMNLLAPIARPFFRWNHDVVMREGGESLARLLNARLLSIEET</sequence>
<keyword evidence="2" id="KW-1185">Reference proteome</keyword>
<gene>
    <name evidence="1" type="ORF">SAMN05192564_11196</name>
</gene>
<dbReference type="OrthoDB" id="5402478at2"/>
<proteinExistence type="predicted"/>
<dbReference type="Pfam" id="PF10604">
    <property type="entry name" value="Polyketide_cyc2"/>
    <property type="match status" value="1"/>
</dbReference>
<evidence type="ECO:0000313" key="2">
    <source>
        <dbReference type="Proteomes" id="UP000198638"/>
    </source>
</evidence>
<dbReference type="Proteomes" id="UP000198638">
    <property type="component" value="Unassembled WGS sequence"/>
</dbReference>
<dbReference type="RefSeq" id="WP_090537607.1">
    <property type="nucleotide sequence ID" value="NZ_FNRQ01000011.1"/>
</dbReference>
<protein>
    <submittedName>
        <fullName evidence="1">Polyketide cyclase / dehydrase and lipid transport</fullName>
    </submittedName>
</protein>
<dbReference type="CDD" id="cd07824">
    <property type="entry name" value="SRPBCC_6"/>
    <property type="match status" value="1"/>
</dbReference>